<feature type="region of interest" description="Disordered" evidence="1">
    <location>
        <begin position="527"/>
        <end position="549"/>
    </location>
</feature>
<organism evidence="2 3">
    <name type="scientific">Dermabacter hominis 1368</name>
    <dbReference type="NCBI Taxonomy" id="1450519"/>
    <lineage>
        <taxon>Bacteria</taxon>
        <taxon>Bacillati</taxon>
        <taxon>Actinomycetota</taxon>
        <taxon>Actinomycetes</taxon>
        <taxon>Micrococcales</taxon>
        <taxon>Dermabacteraceae</taxon>
        <taxon>Dermabacter</taxon>
    </lineage>
</organism>
<proteinExistence type="predicted"/>
<evidence type="ECO:0000313" key="2">
    <source>
        <dbReference type="EMBL" id="KDS94207.1"/>
    </source>
</evidence>
<evidence type="ECO:0000313" key="3">
    <source>
        <dbReference type="Proteomes" id="UP000030182"/>
    </source>
</evidence>
<dbReference type="Proteomes" id="UP000030182">
    <property type="component" value="Unassembled WGS sequence"/>
</dbReference>
<dbReference type="InterPro" id="IPR027417">
    <property type="entry name" value="P-loop_NTPase"/>
</dbReference>
<comment type="caution">
    <text evidence="2">The sequence shown here is derived from an EMBL/GenBank/DDBJ whole genome shotgun (WGS) entry which is preliminary data.</text>
</comment>
<accession>A0ABR4SMI1</accession>
<sequence length="549" mass="60766">MVILGSRMPRIFTPELRPLTPETSLGFEANGMWESAFGKTLMPHQEELFVRSLELAPDSTTADVFPKLRFSNVLVLMARQNGKTYTLTARALWRMLMWEGPGQQEGEGPVILGLAHKLQPAEEILEKAIQELRRNEYTRPLIAQRSNTNGNKFVRLTNGSKWLTQAANDDAGRSESVTDLFFDELRQQRDWDAWTAAENTTNSIFSSQVWGVSNAGEAKSVVLKGMRSKAIAAADSLREWIDKHGSAEGWGGDTSLGIFEWSAPDGAPIDDVEALAQANPAMNREANGRILVTSEALLAKAAKVGTNDEDGIPEHKFRTEVMCQFVTVSAEPTFPPEQVEACTDKASSITDDSELVYAVDVSADRKTGWVGVAGWRDDERVHLEVIAKRAGTHWIRDFLKNLATPGPVVIQGRGAPASSLITWLRQDGINVQRCEGSELTNALSQLDDALAEGTVRFRPQDALLLAMRDTVRRRAGEVTLLDRGESPVDASPLAAVMLARWGLMNLDAEEQRVTAYGDDYGEWYESVADSENSNERDGAESEEDWRWWA</sequence>
<feature type="compositionally biased region" description="Basic and acidic residues" evidence="1">
    <location>
        <begin position="533"/>
        <end position="549"/>
    </location>
</feature>
<dbReference type="EMBL" id="JDRS01000002">
    <property type="protein sequence ID" value="KDS94207.1"/>
    <property type="molecule type" value="Genomic_DNA"/>
</dbReference>
<reference evidence="2 3" key="1">
    <citation type="submission" date="2014-01" db="EMBL/GenBank/DDBJ databases">
        <title>Draft genome sequence of the multidrug-resistant clinical isolate Dermabacter hominis 1368.</title>
        <authorList>
            <person name="Albersmeier A."/>
            <person name="Bomholt C."/>
            <person name="Glaub A."/>
            <person name="Ruckert C."/>
            <person name="Soriano F."/>
            <person name="Fernandez-Natal I."/>
            <person name="Tauch A."/>
        </authorList>
    </citation>
    <scope>NUCLEOTIDE SEQUENCE [LARGE SCALE GENOMIC DNA]</scope>
    <source>
        <strain evidence="2 3">1368</strain>
    </source>
</reference>
<evidence type="ECO:0008006" key="4">
    <source>
        <dbReference type="Google" id="ProtNLM"/>
    </source>
</evidence>
<name>A0ABR4SMI1_9MICO</name>
<protein>
    <recommendedName>
        <fullName evidence="4">Terminase</fullName>
    </recommendedName>
</protein>
<gene>
    <name evidence="2" type="ORF">DHOM_02880</name>
</gene>
<keyword evidence="3" id="KW-1185">Reference proteome</keyword>
<evidence type="ECO:0000256" key="1">
    <source>
        <dbReference type="SAM" id="MobiDB-lite"/>
    </source>
</evidence>
<dbReference type="RefSeq" id="WP_034370546.1">
    <property type="nucleotide sequence ID" value="NZ_KN323183.1"/>
</dbReference>
<dbReference type="Gene3D" id="3.40.50.300">
    <property type="entry name" value="P-loop containing nucleotide triphosphate hydrolases"/>
    <property type="match status" value="1"/>
</dbReference>